<dbReference type="Proteomes" id="UP001156905">
    <property type="component" value="Unassembled WGS sequence"/>
</dbReference>
<dbReference type="InterPro" id="IPR050744">
    <property type="entry name" value="AI-2_Isomerase_LsrG"/>
</dbReference>
<dbReference type="RefSeq" id="WP_284264153.1">
    <property type="nucleotide sequence ID" value="NZ_BSOW01000005.1"/>
</dbReference>
<feature type="domain" description="ABM" evidence="1">
    <location>
        <begin position="5"/>
        <end position="94"/>
    </location>
</feature>
<dbReference type="InterPro" id="IPR007138">
    <property type="entry name" value="ABM_dom"/>
</dbReference>
<keyword evidence="3" id="KW-1185">Reference proteome</keyword>
<dbReference type="PROSITE" id="PS51725">
    <property type="entry name" value="ABM"/>
    <property type="match status" value="1"/>
</dbReference>
<dbReference type="PANTHER" id="PTHR33336">
    <property type="entry name" value="QUINOL MONOOXYGENASE YGIN-RELATED"/>
    <property type="match status" value="1"/>
</dbReference>
<dbReference type="Pfam" id="PF03992">
    <property type="entry name" value="ABM"/>
    <property type="match status" value="1"/>
</dbReference>
<evidence type="ECO:0000313" key="2">
    <source>
        <dbReference type="EMBL" id="GLR85245.1"/>
    </source>
</evidence>
<accession>A0ABQ6AUW6</accession>
<dbReference type="EMBL" id="BSOW01000005">
    <property type="protein sequence ID" value="GLR85245.1"/>
    <property type="molecule type" value="Genomic_DNA"/>
</dbReference>
<evidence type="ECO:0000313" key="3">
    <source>
        <dbReference type="Proteomes" id="UP001156905"/>
    </source>
</evidence>
<name>A0ABQ6AUW6_9BRAD</name>
<dbReference type="SUPFAM" id="SSF54909">
    <property type="entry name" value="Dimeric alpha+beta barrel"/>
    <property type="match status" value="1"/>
</dbReference>
<dbReference type="Gene3D" id="3.30.70.100">
    <property type="match status" value="1"/>
</dbReference>
<organism evidence="2 3">
    <name type="scientific">Bradyrhizobium iriomotense</name>
    <dbReference type="NCBI Taxonomy" id="441950"/>
    <lineage>
        <taxon>Bacteria</taxon>
        <taxon>Pseudomonadati</taxon>
        <taxon>Pseudomonadota</taxon>
        <taxon>Alphaproteobacteria</taxon>
        <taxon>Hyphomicrobiales</taxon>
        <taxon>Nitrobacteraceae</taxon>
        <taxon>Bradyrhizobium</taxon>
    </lineage>
</organism>
<evidence type="ECO:0000259" key="1">
    <source>
        <dbReference type="PROSITE" id="PS51725"/>
    </source>
</evidence>
<proteinExistence type="predicted"/>
<comment type="caution">
    <text evidence="2">The sequence shown here is derived from an EMBL/GenBank/DDBJ whole genome shotgun (WGS) entry which is preliminary data.</text>
</comment>
<dbReference type="InterPro" id="IPR011008">
    <property type="entry name" value="Dimeric_a/b-barrel"/>
</dbReference>
<reference evidence="3" key="1">
    <citation type="journal article" date="2019" name="Int. J. Syst. Evol. Microbiol.">
        <title>The Global Catalogue of Microorganisms (GCM) 10K type strain sequencing project: providing services to taxonomists for standard genome sequencing and annotation.</title>
        <authorList>
            <consortium name="The Broad Institute Genomics Platform"/>
            <consortium name="The Broad Institute Genome Sequencing Center for Infectious Disease"/>
            <person name="Wu L."/>
            <person name="Ma J."/>
        </authorList>
    </citation>
    <scope>NUCLEOTIDE SEQUENCE [LARGE SCALE GENOMIC DNA]</scope>
    <source>
        <strain evidence="3">NBRC 102520</strain>
    </source>
</reference>
<dbReference type="PANTHER" id="PTHR33336:SF3">
    <property type="entry name" value="ABM DOMAIN-CONTAINING PROTEIN"/>
    <property type="match status" value="1"/>
</dbReference>
<protein>
    <recommendedName>
        <fullName evidence="1">ABM domain-containing protein</fullName>
    </recommendedName>
</protein>
<gene>
    <name evidence="2" type="ORF">GCM10007857_19550</name>
</gene>
<sequence length="99" mass="11100">MATHMKTTALLKARPGKTGELVALLRGLASDSRSEPGNLRWDLWQDQHDETTFIIDELYKDADSVEAHRATPHFRNYASRINELATRTAVTSHPVDVVS</sequence>